<evidence type="ECO:0000256" key="2">
    <source>
        <dbReference type="SAM" id="Phobius"/>
    </source>
</evidence>
<proteinExistence type="predicted"/>
<dbReference type="Proteomes" id="UP000515158">
    <property type="component" value="Unplaced"/>
</dbReference>
<reference evidence="4" key="1">
    <citation type="submission" date="2025-08" db="UniProtKB">
        <authorList>
            <consortium name="RefSeq"/>
        </authorList>
    </citation>
    <scope>IDENTIFICATION</scope>
    <source>
        <tissue evidence="4">Total insect</tissue>
    </source>
</reference>
<evidence type="ECO:0000313" key="3">
    <source>
        <dbReference type="Proteomes" id="UP000515158"/>
    </source>
</evidence>
<name>A0A6P8ZAE5_THRPL</name>
<gene>
    <name evidence="4" type="primary">LOC117649240</name>
</gene>
<feature type="region of interest" description="Disordered" evidence="1">
    <location>
        <begin position="1"/>
        <end position="40"/>
    </location>
</feature>
<dbReference type="InParanoid" id="A0A6P8ZAE5"/>
<keyword evidence="2" id="KW-1133">Transmembrane helix</keyword>
<dbReference type="KEGG" id="tpal:117649240"/>
<protein>
    <submittedName>
        <fullName evidence="4">Uncharacterized protein KIAA0754-like</fullName>
    </submittedName>
</protein>
<keyword evidence="2" id="KW-0812">Transmembrane</keyword>
<feature type="compositionally biased region" description="Low complexity" evidence="1">
    <location>
        <begin position="1"/>
        <end position="30"/>
    </location>
</feature>
<organism evidence="4">
    <name type="scientific">Thrips palmi</name>
    <name type="common">Melon thrips</name>
    <dbReference type="NCBI Taxonomy" id="161013"/>
    <lineage>
        <taxon>Eukaryota</taxon>
        <taxon>Metazoa</taxon>
        <taxon>Ecdysozoa</taxon>
        <taxon>Arthropoda</taxon>
        <taxon>Hexapoda</taxon>
        <taxon>Insecta</taxon>
        <taxon>Pterygota</taxon>
        <taxon>Neoptera</taxon>
        <taxon>Paraneoptera</taxon>
        <taxon>Thysanoptera</taxon>
        <taxon>Terebrantia</taxon>
        <taxon>Thripoidea</taxon>
        <taxon>Thripidae</taxon>
        <taxon>Thrips</taxon>
    </lineage>
</organism>
<dbReference type="GeneID" id="117649240"/>
<keyword evidence="2" id="KW-0472">Membrane</keyword>
<sequence>MAKPNPAEPAAEEGGAAVPPQPEQPEVVTPPHEDPPPPYSVVARLPPTPTPRTSVLARGVRALSTVTSEAASTLTSLPEAAWTRSHLYLPLVVPPSLPASPGGSPCCSNCVAAARLACTPTTPQGPHGPHAAFCEACTSASTTPTNETCSTSCLTSTTTSSCANCLSAATTRAIPAWGGVVQGADAHTCPPVHAHHAHHAHLAHLAHTPPADWPSPSPAAASFLPGPAGPAAIVLTPVAGPVGPVGLTQLTCTAAGSLAPGTAPAAGAALTPEPEVHNHAEAAPAETETAKPSVVARQVSTGQAVTVASGALSGAGRARGVPASKLYGSLDSESAFPPLSSFRLLTPWQKKLLIFAIVWTALIVFAGILGCYLISFGPANFDSNDDQSTINWFQSVRRADRSTAPNQGTLYRASKYEV</sequence>
<accession>A0A6P8ZAE5</accession>
<dbReference type="RefSeq" id="XP_034247700.1">
    <property type="nucleotide sequence ID" value="XM_034391809.1"/>
</dbReference>
<feature type="transmembrane region" description="Helical" evidence="2">
    <location>
        <begin position="352"/>
        <end position="375"/>
    </location>
</feature>
<dbReference type="AlphaFoldDB" id="A0A6P8ZAE5"/>
<keyword evidence="3" id="KW-1185">Reference proteome</keyword>
<evidence type="ECO:0000256" key="1">
    <source>
        <dbReference type="SAM" id="MobiDB-lite"/>
    </source>
</evidence>
<evidence type="ECO:0000313" key="4">
    <source>
        <dbReference type="RefSeq" id="XP_034247700.1"/>
    </source>
</evidence>